<keyword evidence="1" id="KW-0812">Transmembrane</keyword>
<evidence type="ECO:0000313" key="2">
    <source>
        <dbReference type="EMBL" id="KAJ8963132.1"/>
    </source>
</evidence>
<reference evidence="2" key="1">
    <citation type="journal article" date="2023" name="Insect Mol. Biol.">
        <title>Genome sequencing provides insights into the evolution of gene families encoding plant cell wall-degrading enzymes in longhorned beetles.</title>
        <authorList>
            <person name="Shin N.R."/>
            <person name="Okamura Y."/>
            <person name="Kirsch R."/>
            <person name="Pauchet Y."/>
        </authorList>
    </citation>
    <scope>NUCLEOTIDE SEQUENCE</scope>
    <source>
        <strain evidence="2">AMC_N1</strain>
    </source>
</reference>
<proteinExistence type="predicted"/>
<evidence type="ECO:0000313" key="3">
    <source>
        <dbReference type="Proteomes" id="UP001162162"/>
    </source>
</evidence>
<comment type="caution">
    <text evidence="2">The sequence shown here is derived from an EMBL/GenBank/DDBJ whole genome shotgun (WGS) entry which is preliminary data.</text>
</comment>
<evidence type="ECO:0000256" key="1">
    <source>
        <dbReference type="SAM" id="Phobius"/>
    </source>
</evidence>
<accession>A0AAV8ZHR6</accession>
<dbReference type="EMBL" id="JAPWTK010000001">
    <property type="protein sequence ID" value="KAJ8963132.1"/>
    <property type="molecule type" value="Genomic_DNA"/>
</dbReference>
<sequence>MFILDSFCSGVRSFGTILLTNNILFGFLALTLVALKRKKQQKKKRRWSKEWYKMRNRFTHEHFANFLRDSEPEDYRNFLRMDQESFDYLLELVRPDIEKKDTNMREAISAIQRFSITLRYLACGIDLEDLKFTCAFAPQTLDQNERPTGLSSELMVGKVSPDTVLSKLVATRSQRAGSSISSVIIATSRK</sequence>
<keyword evidence="3" id="KW-1185">Reference proteome</keyword>
<protein>
    <submittedName>
        <fullName evidence="2">Uncharacterized protein</fullName>
    </submittedName>
</protein>
<organism evidence="2 3">
    <name type="scientific">Aromia moschata</name>
    <dbReference type="NCBI Taxonomy" id="1265417"/>
    <lineage>
        <taxon>Eukaryota</taxon>
        <taxon>Metazoa</taxon>
        <taxon>Ecdysozoa</taxon>
        <taxon>Arthropoda</taxon>
        <taxon>Hexapoda</taxon>
        <taxon>Insecta</taxon>
        <taxon>Pterygota</taxon>
        <taxon>Neoptera</taxon>
        <taxon>Endopterygota</taxon>
        <taxon>Coleoptera</taxon>
        <taxon>Polyphaga</taxon>
        <taxon>Cucujiformia</taxon>
        <taxon>Chrysomeloidea</taxon>
        <taxon>Cerambycidae</taxon>
        <taxon>Cerambycinae</taxon>
        <taxon>Callichromatini</taxon>
        <taxon>Aromia</taxon>
    </lineage>
</organism>
<dbReference type="AlphaFoldDB" id="A0AAV8ZHR6"/>
<feature type="transmembrane region" description="Helical" evidence="1">
    <location>
        <begin position="14"/>
        <end position="35"/>
    </location>
</feature>
<keyword evidence="1" id="KW-0472">Membrane</keyword>
<keyword evidence="1" id="KW-1133">Transmembrane helix</keyword>
<name>A0AAV8ZHR6_9CUCU</name>
<dbReference type="Proteomes" id="UP001162162">
    <property type="component" value="Unassembled WGS sequence"/>
</dbReference>
<gene>
    <name evidence="2" type="ORF">NQ318_018597</name>
</gene>